<comment type="similarity">
    <text evidence="1">Belongs to the NAD(P)-dependent epimerase/dehydratase family.</text>
</comment>
<accession>A0A0S8FT36</accession>
<dbReference type="InterPro" id="IPR036291">
    <property type="entry name" value="NAD(P)-bd_dom_sf"/>
</dbReference>
<evidence type="ECO:0000259" key="2">
    <source>
        <dbReference type="Pfam" id="PF01370"/>
    </source>
</evidence>
<dbReference type="InterPro" id="IPR001509">
    <property type="entry name" value="Epimerase_deHydtase"/>
</dbReference>
<dbReference type="STRING" id="1703779.AMJ83_10010"/>
<comment type="caution">
    <text evidence="3">The sequence shown here is derived from an EMBL/GenBank/DDBJ whole genome shotgun (WGS) entry which is preliminary data.</text>
</comment>
<feature type="domain" description="NAD-dependent epimerase/dehydratase" evidence="2">
    <location>
        <begin position="3"/>
        <end position="233"/>
    </location>
</feature>
<proteinExistence type="inferred from homology"/>
<dbReference type="EMBL" id="LJUJ01000028">
    <property type="protein sequence ID" value="KPK62701.1"/>
    <property type="molecule type" value="Genomic_DNA"/>
</dbReference>
<dbReference type="PATRIC" id="fig|1703779.3.peg.1644"/>
<gene>
    <name evidence="3" type="ORF">AMJ83_10010</name>
</gene>
<protein>
    <submittedName>
        <fullName evidence="3">UDP-glucose 4-epimerase</fullName>
    </submittedName>
</protein>
<sequence length="306" mass="34455">MKILVTGGCGFIGSHIVDAYVAKGHEVVVIDDLSTGNIDNLNRKAKFYQEKIYNNIAGIFEEEKFQLINHHAAQINVRTSVDDPIYDAQVNVLGTTNLLHLASRYGIKRFIFASSGGAVYGEPDEYPINENAALAPLSPYGASKVAAEKYIMTFARLYNMDYVILRYSNVYGPRQIIKSEAGVISIFTDRILRSQSCDVYGDGEQIRDYVFVGDVVEANLLALECTPNIFNIGTNVETSVNDLIDVFSSIVKKEVVHQHIEPRPGEVFRNVLDYSRAFTQINWQPKTKLEDGILKTFEYFKRIFRS</sequence>
<evidence type="ECO:0000313" key="3">
    <source>
        <dbReference type="EMBL" id="KPK62701.1"/>
    </source>
</evidence>
<dbReference type="Proteomes" id="UP000051373">
    <property type="component" value="Unassembled WGS sequence"/>
</dbReference>
<organism evidence="3 4">
    <name type="scientific">candidate division WOR_3 bacterium SM23_42</name>
    <dbReference type="NCBI Taxonomy" id="1703779"/>
    <lineage>
        <taxon>Bacteria</taxon>
        <taxon>Bacteria division WOR-3</taxon>
    </lineage>
</organism>
<evidence type="ECO:0000313" key="4">
    <source>
        <dbReference type="Proteomes" id="UP000051373"/>
    </source>
</evidence>
<name>A0A0S8FT36_UNCW3</name>
<dbReference type="PANTHER" id="PTHR43000">
    <property type="entry name" value="DTDP-D-GLUCOSE 4,6-DEHYDRATASE-RELATED"/>
    <property type="match status" value="1"/>
</dbReference>
<reference evidence="3 4" key="1">
    <citation type="journal article" date="2015" name="Microbiome">
        <title>Genomic resolution of linkages in carbon, nitrogen, and sulfur cycling among widespread estuary sediment bacteria.</title>
        <authorList>
            <person name="Baker B.J."/>
            <person name="Lazar C.S."/>
            <person name="Teske A.P."/>
            <person name="Dick G.J."/>
        </authorList>
    </citation>
    <scope>NUCLEOTIDE SEQUENCE [LARGE SCALE GENOMIC DNA]</scope>
    <source>
        <strain evidence="3">SM23_42</strain>
    </source>
</reference>
<dbReference type="AlphaFoldDB" id="A0A0S8FT36"/>
<dbReference type="Gene3D" id="3.90.25.10">
    <property type="entry name" value="UDP-galactose 4-epimerase, domain 1"/>
    <property type="match status" value="1"/>
</dbReference>
<evidence type="ECO:0000256" key="1">
    <source>
        <dbReference type="ARBA" id="ARBA00007637"/>
    </source>
</evidence>
<dbReference type="Pfam" id="PF01370">
    <property type="entry name" value="Epimerase"/>
    <property type="match status" value="1"/>
</dbReference>
<dbReference type="Gene3D" id="3.40.50.720">
    <property type="entry name" value="NAD(P)-binding Rossmann-like Domain"/>
    <property type="match status" value="1"/>
</dbReference>
<dbReference type="SUPFAM" id="SSF51735">
    <property type="entry name" value="NAD(P)-binding Rossmann-fold domains"/>
    <property type="match status" value="1"/>
</dbReference>